<comment type="similarity">
    <text evidence="8">Belongs to the class-II aminoacyl-tRNA synthetase family. ProS type 1 subfamily.</text>
</comment>
<dbReference type="InterPro" id="IPR023717">
    <property type="entry name" value="Pro-tRNA-Synthase_IIa_type1"/>
</dbReference>
<keyword evidence="11" id="KW-1185">Reference proteome</keyword>
<evidence type="ECO:0000256" key="4">
    <source>
        <dbReference type="ARBA" id="ARBA00022840"/>
    </source>
</evidence>
<dbReference type="Proteomes" id="UP000321248">
    <property type="component" value="Unassembled WGS sequence"/>
</dbReference>
<dbReference type="InterPro" id="IPR045864">
    <property type="entry name" value="aa-tRNA-synth_II/BPL/LPL"/>
</dbReference>
<dbReference type="NCBIfam" id="NF006625">
    <property type="entry name" value="PRK09194.1"/>
    <property type="match status" value="1"/>
</dbReference>
<dbReference type="InterPro" id="IPR004154">
    <property type="entry name" value="Anticodon-bd"/>
</dbReference>
<sequence>MRLSQFHLSTTRETPADAEVASHQLMLRAGMIRKHAAGIYTWTPLGLRVLRRVESVVREEMERAGAVEMLMPSIQPRELWEETGRWEKFGGQLLKLRDRKDGEFCYGPTHEEVVTDFARNELRSYKQLPLSVFQIQTKFRDEIRPRFGVMRAREFLMKDAYSFHLDAECLARTYRVMYDAYTRIFERLGLRFRAVAADTGAIGGSASHEFHVLADSGEDAIAFSDGSDYAANVELAEAVAPSAPRGVPVESMRRVDTPTQRTCEDVAALMGIELGRTVKSIAVIGKQGFVLVLVRGDHSVNELKLAKLEGLADYRLASEAEIAEHLGSEPGFLGPVNTRLPVTVIADRSVAAMADFIVGANETGFHLAGVNWGRDLPEPGLVADVRNVIEGDPSPDGKGRLSIARGIEVGHVFQLGQTYAKAMGATVLDHNGKAQVMHMGCYGIGVSRIVAAAIEQNNDGAGISWPAPMAPWQVAVCVINPKGAPEVEEAAAALHARLEDAGISAVLDDRGLRPGPMLSDIELIGIPQRVVVSERGLAAGTYEYRERNEPESESIALETLEQRLGLA</sequence>
<evidence type="ECO:0000256" key="6">
    <source>
        <dbReference type="ARBA" id="ARBA00023146"/>
    </source>
</evidence>
<evidence type="ECO:0000313" key="11">
    <source>
        <dbReference type="Proteomes" id="UP000321248"/>
    </source>
</evidence>
<dbReference type="Pfam" id="PF03129">
    <property type="entry name" value="HGTP_anticodon"/>
    <property type="match status" value="1"/>
</dbReference>
<accession>A0A5C8KNH5</accession>
<keyword evidence="1 8" id="KW-0963">Cytoplasm</keyword>
<dbReference type="SUPFAM" id="SSF55681">
    <property type="entry name" value="Class II aaRS and biotin synthetases"/>
    <property type="match status" value="1"/>
</dbReference>
<evidence type="ECO:0000259" key="9">
    <source>
        <dbReference type="PROSITE" id="PS50862"/>
    </source>
</evidence>
<dbReference type="OrthoDB" id="9809052at2"/>
<dbReference type="Pfam" id="PF04073">
    <property type="entry name" value="tRNA_edit"/>
    <property type="match status" value="1"/>
</dbReference>
<dbReference type="CDD" id="cd00779">
    <property type="entry name" value="ProRS_core_prok"/>
    <property type="match status" value="1"/>
</dbReference>
<dbReference type="EMBL" id="VRTS01000004">
    <property type="protein sequence ID" value="TXK62497.1"/>
    <property type="molecule type" value="Genomic_DNA"/>
</dbReference>
<proteinExistence type="inferred from homology"/>
<dbReference type="GO" id="GO:0006433">
    <property type="term" value="P:prolyl-tRNA aminoacylation"/>
    <property type="evidence" value="ECO:0007669"/>
    <property type="project" value="UniProtKB-UniRule"/>
</dbReference>
<protein>
    <recommendedName>
        <fullName evidence="8">Proline--tRNA ligase</fullName>
        <ecNumber evidence="8">6.1.1.15</ecNumber>
    </recommendedName>
    <alternativeName>
        <fullName evidence="8">Prolyl-tRNA synthetase</fullName>
        <shortName evidence="8">ProRS</shortName>
    </alternativeName>
</protein>
<dbReference type="InterPro" id="IPR036621">
    <property type="entry name" value="Anticodon-bd_dom_sf"/>
</dbReference>
<dbReference type="InterPro" id="IPR006195">
    <property type="entry name" value="aa-tRNA-synth_II"/>
</dbReference>
<evidence type="ECO:0000256" key="8">
    <source>
        <dbReference type="HAMAP-Rule" id="MF_01569"/>
    </source>
</evidence>
<dbReference type="InterPro" id="IPR002316">
    <property type="entry name" value="Pro-tRNA-ligase_IIa"/>
</dbReference>
<keyword evidence="3 8" id="KW-0547">Nucleotide-binding</keyword>
<dbReference type="InterPro" id="IPR050062">
    <property type="entry name" value="Pro-tRNA_synthetase"/>
</dbReference>
<dbReference type="SUPFAM" id="SSF52954">
    <property type="entry name" value="Class II aaRS ABD-related"/>
    <property type="match status" value="1"/>
</dbReference>
<dbReference type="GO" id="GO:0004827">
    <property type="term" value="F:proline-tRNA ligase activity"/>
    <property type="evidence" value="ECO:0007669"/>
    <property type="project" value="UniProtKB-UniRule"/>
</dbReference>
<comment type="subcellular location">
    <subcellularLocation>
        <location evidence="8">Cytoplasm</location>
    </subcellularLocation>
</comment>
<dbReference type="GO" id="GO:0005524">
    <property type="term" value="F:ATP binding"/>
    <property type="evidence" value="ECO:0007669"/>
    <property type="project" value="UniProtKB-UniRule"/>
</dbReference>
<dbReference type="SUPFAM" id="SSF55826">
    <property type="entry name" value="YbaK/ProRS associated domain"/>
    <property type="match status" value="1"/>
</dbReference>
<keyword evidence="2 8" id="KW-0436">Ligase</keyword>
<comment type="caution">
    <text evidence="10">The sequence shown here is derived from an EMBL/GenBank/DDBJ whole genome shotgun (WGS) entry which is preliminary data.</text>
</comment>
<dbReference type="FunFam" id="3.30.930.10:FF:000012">
    <property type="entry name" value="Proline--tRNA ligase"/>
    <property type="match status" value="1"/>
</dbReference>
<dbReference type="NCBIfam" id="TIGR00409">
    <property type="entry name" value="proS_fam_II"/>
    <property type="match status" value="1"/>
</dbReference>
<organism evidence="10 11">
    <name type="scientific">Alkalisalibacterium limincola</name>
    <dbReference type="NCBI Taxonomy" id="2699169"/>
    <lineage>
        <taxon>Bacteria</taxon>
        <taxon>Pseudomonadati</taxon>
        <taxon>Pseudomonadota</taxon>
        <taxon>Gammaproteobacteria</taxon>
        <taxon>Lysobacterales</taxon>
        <taxon>Lysobacteraceae</taxon>
        <taxon>Alkalisalibacterium</taxon>
    </lineage>
</organism>
<evidence type="ECO:0000256" key="7">
    <source>
        <dbReference type="ARBA" id="ARBA00047671"/>
    </source>
</evidence>
<keyword evidence="5 8" id="KW-0648">Protein biosynthesis</keyword>
<comment type="domain">
    <text evidence="8">Consists of three domains: the N-terminal catalytic domain, the editing domain and the C-terminal anticodon-binding domain.</text>
</comment>
<evidence type="ECO:0000313" key="10">
    <source>
        <dbReference type="EMBL" id="TXK62497.1"/>
    </source>
</evidence>
<keyword evidence="4 8" id="KW-0067">ATP-binding</keyword>
<dbReference type="GO" id="GO:0005829">
    <property type="term" value="C:cytosol"/>
    <property type="evidence" value="ECO:0007669"/>
    <property type="project" value="TreeGrafter"/>
</dbReference>
<evidence type="ECO:0000256" key="2">
    <source>
        <dbReference type="ARBA" id="ARBA00022598"/>
    </source>
</evidence>
<dbReference type="RefSeq" id="WP_147891419.1">
    <property type="nucleotide sequence ID" value="NZ_VRTS01000004.1"/>
</dbReference>
<dbReference type="InterPro" id="IPR033730">
    <property type="entry name" value="ProRS_core_prok"/>
</dbReference>
<dbReference type="PANTHER" id="PTHR42753">
    <property type="entry name" value="MITOCHONDRIAL RIBOSOME PROTEIN L39/PROLYL-TRNA LIGASE FAMILY MEMBER"/>
    <property type="match status" value="1"/>
</dbReference>
<dbReference type="GO" id="GO:0002161">
    <property type="term" value="F:aminoacyl-tRNA deacylase activity"/>
    <property type="evidence" value="ECO:0007669"/>
    <property type="project" value="InterPro"/>
</dbReference>
<dbReference type="EC" id="6.1.1.15" evidence="8"/>
<dbReference type="InterPro" id="IPR002314">
    <property type="entry name" value="aa-tRNA-synt_IIb"/>
</dbReference>
<dbReference type="InterPro" id="IPR036754">
    <property type="entry name" value="YbaK/aa-tRNA-synt-asso_dom_sf"/>
</dbReference>
<dbReference type="PRINTS" id="PR01046">
    <property type="entry name" value="TRNASYNTHPRO"/>
</dbReference>
<feature type="domain" description="Aminoacyl-transfer RNA synthetases class-II family profile" evidence="9">
    <location>
        <begin position="38"/>
        <end position="466"/>
    </location>
</feature>
<dbReference type="PROSITE" id="PS50862">
    <property type="entry name" value="AA_TRNA_LIGASE_II"/>
    <property type="match status" value="1"/>
</dbReference>
<evidence type="ECO:0000256" key="1">
    <source>
        <dbReference type="ARBA" id="ARBA00022490"/>
    </source>
</evidence>
<comment type="subunit">
    <text evidence="8">Homodimer.</text>
</comment>
<comment type="catalytic activity">
    <reaction evidence="7 8">
        <text>tRNA(Pro) + L-proline + ATP = L-prolyl-tRNA(Pro) + AMP + diphosphate</text>
        <dbReference type="Rhea" id="RHEA:14305"/>
        <dbReference type="Rhea" id="RHEA-COMP:9700"/>
        <dbReference type="Rhea" id="RHEA-COMP:9702"/>
        <dbReference type="ChEBI" id="CHEBI:30616"/>
        <dbReference type="ChEBI" id="CHEBI:33019"/>
        <dbReference type="ChEBI" id="CHEBI:60039"/>
        <dbReference type="ChEBI" id="CHEBI:78442"/>
        <dbReference type="ChEBI" id="CHEBI:78532"/>
        <dbReference type="ChEBI" id="CHEBI:456215"/>
        <dbReference type="EC" id="6.1.1.15"/>
    </reaction>
</comment>
<dbReference type="Gene3D" id="3.90.960.10">
    <property type="entry name" value="YbaK/aminoacyl-tRNA synthetase-associated domain"/>
    <property type="match status" value="1"/>
</dbReference>
<dbReference type="Gene3D" id="3.30.930.10">
    <property type="entry name" value="Bira Bifunctional Protein, Domain 2"/>
    <property type="match status" value="2"/>
</dbReference>
<dbReference type="HAMAP" id="MF_01569">
    <property type="entry name" value="Pro_tRNA_synth_type1"/>
    <property type="match status" value="1"/>
</dbReference>
<name>A0A5C8KNH5_9GAMM</name>
<comment type="function">
    <text evidence="8">Catalyzes the attachment of proline to tRNA(Pro) in a two-step reaction: proline is first activated by ATP to form Pro-AMP and then transferred to the acceptor end of tRNA(Pro). As ProRS can inadvertently accommodate and process non-cognate amino acids such as alanine and cysteine, to avoid such errors it has two additional distinct editing activities against alanine. One activity is designated as 'pretransfer' editing and involves the tRNA(Pro)-independent hydrolysis of activated Ala-AMP. The other activity is designated 'posttransfer' editing and involves deacylation of mischarged Ala-tRNA(Pro). The misacylated Cys-tRNA(Pro) is not edited by ProRS.</text>
</comment>
<evidence type="ECO:0000256" key="3">
    <source>
        <dbReference type="ARBA" id="ARBA00022741"/>
    </source>
</evidence>
<dbReference type="FunFam" id="3.30.930.10:FF:000097">
    <property type="entry name" value="Proline--tRNA ligase"/>
    <property type="match status" value="1"/>
</dbReference>
<dbReference type="CDD" id="cd04334">
    <property type="entry name" value="ProRS-INS"/>
    <property type="match status" value="1"/>
</dbReference>
<dbReference type="Pfam" id="PF00587">
    <property type="entry name" value="tRNA-synt_2b"/>
    <property type="match status" value="1"/>
</dbReference>
<gene>
    <name evidence="8" type="primary">proS</name>
    <name evidence="10" type="ORF">FU658_06890</name>
</gene>
<dbReference type="InterPro" id="IPR004500">
    <property type="entry name" value="Pro-tRNA-synth_IIa_bac-type"/>
</dbReference>
<dbReference type="InterPro" id="IPR007214">
    <property type="entry name" value="YbaK/aa-tRNA-synth-assoc-dom"/>
</dbReference>
<dbReference type="Gene3D" id="3.40.50.800">
    <property type="entry name" value="Anticodon-binding domain"/>
    <property type="match status" value="1"/>
</dbReference>
<keyword evidence="6 8" id="KW-0030">Aminoacyl-tRNA synthetase</keyword>
<dbReference type="PANTHER" id="PTHR42753:SF2">
    <property type="entry name" value="PROLINE--TRNA LIGASE"/>
    <property type="match status" value="1"/>
</dbReference>
<evidence type="ECO:0000256" key="5">
    <source>
        <dbReference type="ARBA" id="ARBA00022917"/>
    </source>
</evidence>
<reference evidence="10 11" key="1">
    <citation type="submission" date="2019-08" db="EMBL/GenBank/DDBJ databases">
        <authorList>
            <person name="Karlyshev A.V."/>
        </authorList>
    </citation>
    <scope>NUCLEOTIDE SEQUENCE [LARGE SCALE GENOMIC DNA]</scope>
    <source>
        <strain evidence="10 11">Alg18-2.2</strain>
    </source>
</reference>
<dbReference type="AlphaFoldDB" id="A0A5C8KNH5"/>